<organism evidence="9 10">
    <name type="scientific">Schistosoma mansoni</name>
    <name type="common">Blood fluke</name>
    <dbReference type="NCBI Taxonomy" id="6183"/>
    <lineage>
        <taxon>Eukaryota</taxon>
        <taxon>Metazoa</taxon>
        <taxon>Spiralia</taxon>
        <taxon>Lophotrochozoa</taxon>
        <taxon>Platyhelminthes</taxon>
        <taxon>Trematoda</taxon>
        <taxon>Digenea</taxon>
        <taxon>Strigeidida</taxon>
        <taxon>Schistosomatoidea</taxon>
        <taxon>Schistosomatidae</taxon>
        <taxon>Schistosoma</taxon>
    </lineage>
</organism>
<dbReference type="PANTHER" id="PTHR11506:SF35">
    <property type="entry name" value="LYSOSOME-ASSOCIATED MEMBRANE GLYCOPROTEIN 5"/>
    <property type="match status" value="1"/>
</dbReference>
<keyword evidence="3 8" id="KW-0732">Signal</keyword>
<evidence type="ECO:0000313" key="10">
    <source>
        <dbReference type="WBParaSite" id="Smp_075280.1"/>
    </source>
</evidence>
<keyword evidence="4 7" id="KW-1133">Transmembrane helix</keyword>
<dbReference type="InParanoid" id="A0A3Q0KHW5"/>
<reference evidence="10" key="2">
    <citation type="submission" date="2018-12" db="UniProtKB">
        <authorList>
            <consortium name="WormBaseParasite"/>
        </authorList>
    </citation>
    <scope>IDENTIFICATION</scope>
    <source>
        <strain evidence="10">Puerto Rican</strain>
    </source>
</reference>
<feature type="signal peptide" evidence="8">
    <location>
        <begin position="1"/>
        <end position="16"/>
    </location>
</feature>
<evidence type="ECO:0000256" key="2">
    <source>
        <dbReference type="ARBA" id="ARBA00022692"/>
    </source>
</evidence>
<evidence type="ECO:0000256" key="1">
    <source>
        <dbReference type="ARBA" id="ARBA00004251"/>
    </source>
</evidence>
<dbReference type="GO" id="GO:0005886">
    <property type="term" value="C:plasma membrane"/>
    <property type="evidence" value="ECO:0007669"/>
    <property type="project" value="TreeGrafter"/>
</dbReference>
<accession>A0A3Q0KHW5</accession>
<dbReference type="AlphaFoldDB" id="A0A3Q0KHW5"/>
<keyword evidence="5 7" id="KW-0472">Membrane</keyword>
<dbReference type="GO" id="GO:0072594">
    <property type="term" value="P:establishment of protein localization to organelle"/>
    <property type="evidence" value="ECO:0007669"/>
    <property type="project" value="TreeGrafter"/>
</dbReference>
<dbReference type="WBParaSite" id="Smp_075280.1">
    <property type="protein sequence ID" value="Smp_075280.1"/>
    <property type="gene ID" value="Smp_075280"/>
</dbReference>
<evidence type="ECO:0000256" key="3">
    <source>
        <dbReference type="ARBA" id="ARBA00022729"/>
    </source>
</evidence>
<evidence type="ECO:0000256" key="5">
    <source>
        <dbReference type="ARBA" id="ARBA00023136"/>
    </source>
</evidence>
<dbReference type="InterPro" id="IPR002000">
    <property type="entry name" value="Lysosome-assoc_membr_glycop"/>
</dbReference>
<feature type="chain" id="PRO_5018242778" evidence="8">
    <location>
        <begin position="17"/>
        <end position="254"/>
    </location>
</feature>
<keyword evidence="2 7" id="KW-0812">Transmembrane</keyword>
<dbReference type="Gene3D" id="2.40.160.110">
    <property type="match status" value="1"/>
</dbReference>
<dbReference type="PANTHER" id="PTHR11506">
    <property type="entry name" value="LYSOSOME-ASSOCIATED MEMBRANE GLYCOPROTEIN"/>
    <property type="match status" value="1"/>
</dbReference>
<comment type="subcellular location">
    <subcellularLocation>
        <location evidence="1">Cell membrane</location>
        <topology evidence="1">Single-pass type I membrane protein</topology>
    </subcellularLocation>
</comment>
<evidence type="ECO:0000256" key="8">
    <source>
        <dbReference type="SAM" id="SignalP"/>
    </source>
</evidence>
<name>A0A3Q0KHW5_SCHMA</name>
<proteinExistence type="predicted"/>
<dbReference type="GO" id="GO:0005765">
    <property type="term" value="C:lysosomal membrane"/>
    <property type="evidence" value="ECO:0007669"/>
    <property type="project" value="TreeGrafter"/>
</dbReference>
<evidence type="ECO:0000256" key="7">
    <source>
        <dbReference type="SAM" id="Phobius"/>
    </source>
</evidence>
<evidence type="ECO:0000256" key="6">
    <source>
        <dbReference type="ARBA" id="ARBA00023180"/>
    </source>
</evidence>
<evidence type="ECO:0000313" key="9">
    <source>
        <dbReference type="Proteomes" id="UP000008854"/>
    </source>
</evidence>
<dbReference type="GO" id="GO:0031902">
    <property type="term" value="C:late endosome membrane"/>
    <property type="evidence" value="ECO:0007669"/>
    <property type="project" value="TreeGrafter"/>
</dbReference>
<feature type="transmembrane region" description="Helical" evidence="7">
    <location>
        <begin position="220"/>
        <end position="240"/>
    </location>
</feature>
<keyword evidence="6" id="KW-0325">Glycoprotein</keyword>
<reference evidence="9" key="1">
    <citation type="journal article" date="2012" name="PLoS Negl. Trop. Dis.">
        <title>A systematically improved high quality genome and transcriptome of the human blood fluke Schistosoma mansoni.</title>
        <authorList>
            <person name="Protasio A.V."/>
            <person name="Tsai I.J."/>
            <person name="Babbage A."/>
            <person name="Nichol S."/>
            <person name="Hunt M."/>
            <person name="Aslett M.A."/>
            <person name="De Silva N."/>
            <person name="Velarde G.S."/>
            <person name="Anderson T.J."/>
            <person name="Clark R.C."/>
            <person name="Davidson C."/>
            <person name="Dillon G.P."/>
            <person name="Holroyd N.E."/>
            <person name="LoVerde P.T."/>
            <person name="Lloyd C."/>
            <person name="McQuillan J."/>
            <person name="Oliveira G."/>
            <person name="Otto T.D."/>
            <person name="Parker-Manuel S.J."/>
            <person name="Quail M.A."/>
            <person name="Wilson R.A."/>
            <person name="Zerlotini A."/>
            <person name="Dunne D.W."/>
            <person name="Berriman M."/>
        </authorList>
    </citation>
    <scope>NUCLEOTIDE SEQUENCE [LARGE SCALE GENOMIC DNA]</scope>
    <source>
        <strain evidence="9">Puerto Rican</strain>
    </source>
</reference>
<protein>
    <submittedName>
        <fullName evidence="10">Ig-like domain-containing protein</fullName>
    </submittedName>
</protein>
<evidence type="ECO:0000256" key="4">
    <source>
        <dbReference type="ARBA" id="ARBA00022989"/>
    </source>
</evidence>
<sequence length="254" mass="29029">MAYPGFWSFLFSLVDSLSVRNTQFITQHDPFATTVSPVITNVSQKSSNKYEILLSSDCVAIRSIINITVEDKDNNTSSTIYLNKTLQNKIIVNSTCEQKRQDLSVSWSPNVNLSNWKLIFVFGEDSERYDLERIGVTYTTIKGNEIDANTDRGLFTIPVGGYYECASRLHRELFVEDNDNIMINIYFLNSSMEAFRLENRREFMGHAIDCPLSILWLKKVPTIVCSTLILIGVAIVLIYLCSRLSKRSTYETIR</sequence>
<dbReference type="Proteomes" id="UP000008854">
    <property type="component" value="Unassembled WGS sequence"/>
</dbReference>
<keyword evidence="9" id="KW-1185">Reference proteome</keyword>